<name>A0A562QKC2_9BACI</name>
<dbReference type="Pfam" id="PF03308">
    <property type="entry name" value="MeaB"/>
    <property type="match status" value="1"/>
</dbReference>
<dbReference type="EMBL" id="VLKZ01000004">
    <property type="protein sequence ID" value="TWI57174.1"/>
    <property type="molecule type" value="Genomic_DNA"/>
</dbReference>
<organism evidence="2 3">
    <name type="scientific">Halalkalibacter nanhaiisediminis</name>
    <dbReference type="NCBI Taxonomy" id="688079"/>
    <lineage>
        <taxon>Bacteria</taxon>
        <taxon>Bacillati</taxon>
        <taxon>Bacillota</taxon>
        <taxon>Bacilli</taxon>
        <taxon>Bacillales</taxon>
        <taxon>Bacillaceae</taxon>
        <taxon>Halalkalibacter</taxon>
    </lineage>
</organism>
<evidence type="ECO:0000313" key="2">
    <source>
        <dbReference type="EMBL" id="TWI57174.1"/>
    </source>
</evidence>
<dbReference type="GO" id="GO:0005525">
    <property type="term" value="F:GTP binding"/>
    <property type="evidence" value="ECO:0007669"/>
    <property type="project" value="InterPro"/>
</dbReference>
<dbReference type="CDD" id="cd03114">
    <property type="entry name" value="MMAA-like"/>
    <property type="match status" value="1"/>
</dbReference>
<dbReference type="GO" id="GO:0003924">
    <property type="term" value="F:GTPase activity"/>
    <property type="evidence" value="ECO:0007669"/>
    <property type="project" value="InterPro"/>
</dbReference>
<dbReference type="InterPro" id="IPR027417">
    <property type="entry name" value="P-loop_NTPase"/>
</dbReference>
<dbReference type="NCBIfam" id="NF006958">
    <property type="entry name" value="PRK09435.1"/>
    <property type="match status" value="1"/>
</dbReference>
<protein>
    <submittedName>
        <fullName evidence="2">Methylmalonyl-CoA mutase metallochaperone MeaB</fullName>
    </submittedName>
</protein>
<dbReference type="Gene3D" id="3.40.50.300">
    <property type="entry name" value="P-loop containing nucleotide triphosphate hydrolases"/>
    <property type="match status" value="1"/>
</dbReference>
<comment type="caution">
    <text evidence="2">The sequence shown here is derived from an EMBL/GenBank/DDBJ whole genome shotgun (WGS) entry which is preliminary data.</text>
</comment>
<gene>
    <name evidence="2" type="ORF">IQ10_01880</name>
</gene>
<proteinExistence type="inferred from homology"/>
<dbReference type="SUPFAM" id="SSF52540">
    <property type="entry name" value="P-loop containing nucleoside triphosphate hydrolases"/>
    <property type="match status" value="1"/>
</dbReference>
<reference evidence="2 3" key="1">
    <citation type="journal article" date="2015" name="Stand. Genomic Sci.">
        <title>Genomic Encyclopedia of Bacterial and Archaeal Type Strains, Phase III: the genomes of soil and plant-associated and newly described type strains.</title>
        <authorList>
            <person name="Whitman W.B."/>
            <person name="Woyke T."/>
            <person name="Klenk H.P."/>
            <person name="Zhou Y."/>
            <person name="Lilburn T.G."/>
            <person name="Beck B.J."/>
            <person name="De Vos P."/>
            <person name="Vandamme P."/>
            <person name="Eisen J.A."/>
            <person name="Garrity G."/>
            <person name="Hugenholtz P."/>
            <person name="Kyrpides N.C."/>
        </authorList>
    </citation>
    <scope>NUCLEOTIDE SEQUENCE [LARGE SCALE GENOMIC DNA]</scope>
    <source>
        <strain evidence="2 3">CGMCC 1.10116</strain>
    </source>
</reference>
<comment type="similarity">
    <text evidence="1">Belongs to the SIMIBI class G3E GTPase family. ArgK/MeaB subfamily.</text>
</comment>
<dbReference type="Gene3D" id="1.20.5.170">
    <property type="match status" value="1"/>
</dbReference>
<dbReference type="RefSeq" id="WP_144450189.1">
    <property type="nucleotide sequence ID" value="NZ_VLKZ01000004.1"/>
</dbReference>
<keyword evidence="3" id="KW-1185">Reference proteome</keyword>
<accession>A0A562QKC2</accession>
<dbReference type="Gene3D" id="1.10.287.130">
    <property type="match status" value="1"/>
</dbReference>
<sequence>MDSQPDYKRKELNLDDYVDGIKQNNRAMLARAITLVESNATKHFSLAQDVVTQIMPLTGKSIRIGITGVPGAGKSTFIEALGTMLCEQGHKVAVLAVDPSSSLSHGSILGDKTRMERLSRHPSAYVRPSPAGGTLGGVARKTRETLLLCEAAGYDVIIVETVGVGQSEIAVRSMVDCFLLLMLTGAGDELQGMKKGIMEMVDIMLINKADGKNKQAADQAKVELSRILHMIPPVTEGWETMVQTVSALHETGIDECWKTICAFRDHMKETHQFEKRRMQQATNWLYSLIEEQLLSRFYENNTVKKQLPLMRENVLSGQISATKAALTLIKDFENRNMKLQSEK</sequence>
<dbReference type="PANTHER" id="PTHR23408:SF3">
    <property type="entry name" value="METHYLMALONIC ACIDURIA TYPE A PROTEIN, MITOCHONDRIAL"/>
    <property type="match status" value="1"/>
</dbReference>
<dbReference type="NCBIfam" id="TIGR00750">
    <property type="entry name" value="lao"/>
    <property type="match status" value="1"/>
</dbReference>
<dbReference type="AlphaFoldDB" id="A0A562QKC2"/>
<dbReference type="GO" id="GO:0005737">
    <property type="term" value="C:cytoplasm"/>
    <property type="evidence" value="ECO:0007669"/>
    <property type="project" value="TreeGrafter"/>
</dbReference>
<evidence type="ECO:0000256" key="1">
    <source>
        <dbReference type="ARBA" id="ARBA00009625"/>
    </source>
</evidence>
<dbReference type="Proteomes" id="UP000315711">
    <property type="component" value="Unassembled WGS sequence"/>
</dbReference>
<dbReference type="InterPro" id="IPR005129">
    <property type="entry name" value="GTPase_ArgK"/>
</dbReference>
<dbReference type="PANTHER" id="PTHR23408">
    <property type="entry name" value="METHYLMALONYL-COA MUTASE"/>
    <property type="match status" value="1"/>
</dbReference>
<dbReference type="OrthoDB" id="9778292at2"/>
<evidence type="ECO:0000313" key="3">
    <source>
        <dbReference type="Proteomes" id="UP000315711"/>
    </source>
</evidence>